<name>A0A426ZS95_ENSVE</name>
<dbReference type="EMBL" id="AMZH03005246">
    <property type="protein sequence ID" value="RRT66897.1"/>
    <property type="molecule type" value="Genomic_DNA"/>
</dbReference>
<evidence type="ECO:0000313" key="1">
    <source>
        <dbReference type="EMBL" id="RRT66897.1"/>
    </source>
</evidence>
<dbReference type="Proteomes" id="UP000287651">
    <property type="component" value="Unassembled WGS sequence"/>
</dbReference>
<accession>A0A426ZS95</accession>
<dbReference type="AlphaFoldDB" id="A0A426ZS95"/>
<evidence type="ECO:0000313" key="2">
    <source>
        <dbReference type="Proteomes" id="UP000287651"/>
    </source>
</evidence>
<proteinExistence type="predicted"/>
<comment type="caution">
    <text evidence="1">The sequence shown here is derived from an EMBL/GenBank/DDBJ whole genome shotgun (WGS) entry which is preliminary data.</text>
</comment>
<organism evidence="1 2">
    <name type="scientific">Ensete ventricosum</name>
    <name type="common">Abyssinian banana</name>
    <name type="synonym">Musa ensete</name>
    <dbReference type="NCBI Taxonomy" id="4639"/>
    <lineage>
        <taxon>Eukaryota</taxon>
        <taxon>Viridiplantae</taxon>
        <taxon>Streptophyta</taxon>
        <taxon>Embryophyta</taxon>
        <taxon>Tracheophyta</taxon>
        <taxon>Spermatophyta</taxon>
        <taxon>Magnoliopsida</taxon>
        <taxon>Liliopsida</taxon>
        <taxon>Zingiberales</taxon>
        <taxon>Musaceae</taxon>
        <taxon>Ensete</taxon>
    </lineage>
</organism>
<reference evidence="1 2" key="1">
    <citation type="journal article" date="2014" name="Agronomy (Basel)">
        <title>A Draft Genome Sequence for Ensete ventricosum, the Drought-Tolerant Tree Against Hunger.</title>
        <authorList>
            <person name="Harrison J."/>
            <person name="Moore K.A."/>
            <person name="Paszkiewicz K."/>
            <person name="Jones T."/>
            <person name="Grant M."/>
            <person name="Ambacheew D."/>
            <person name="Muzemil S."/>
            <person name="Studholme D.J."/>
        </authorList>
    </citation>
    <scope>NUCLEOTIDE SEQUENCE [LARGE SCALE GENOMIC DNA]</scope>
</reference>
<gene>
    <name evidence="1" type="ORF">B296_00002694</name>
</gene>
<protein>
    <submittedName>
        <fullName evidence="1">Uncharacterized protein</fullName>
    </submittedName>
</protein>
<sequence length="186" mass="21790">MKKVVRSEDFVGGGRVPGSKQWCTNFSEVCGPSSIQNGWTKVNCQRNENNRRWRRPYDVCMIRSYWELYFGEQHDNKKGYVFKSECHDTAKIYRSRRKGCRSEATNSSAMGLVALWYRAEEVENAEVNSKYQDKAKGQRLEDFIRSVSTSFSQRYPKVGDFKLMQECSTKDQSMQYVVLYLFDSEE</sequence>